<dbReference type="GO" id="GO:0016787">
    <property type="term" value="F:hydrolase activity"/>
    <property type="evidence" value="ECO:0007669"/>
    <property type="project" value="UniProtKB-KW"/>
</dbReference>
<dbReference type="EMBL" id="CP006577">
    <property type="protein sequence ID" value="AIG97051.1"/>
    <property type="molecule type" value="Genomic_DNA"/>
</dbReference>
<proteinExistence type="predicted"/>
<dbReference type="KEGG" id="afg:AFULGI_00002190"/>
<dbReference type="PANTHER" id="PTHR46233">
    <property type="entry name" value="HYDROXYACYLGLUTATHIONE HYDROLASE GLOC"/>
    <property type="match status" value="1"/>
</dbReference>
<dbReference type="RefSeq" id="WP_052358649.1">
    <property type="nucleotide sequence ID" value="NZ_CP006577.1"/>
</dbReference>
<sequence>MKLKSKGCNVYLIKDGDSTYLIDAGTDEGLISKQLKEIDGIIITHAHFDHYAAASALQREFGCPVYVHSEDIPFILGEKRMMYSGFLGLLARVGERIFRAEPPEDLKSIEKLNINATIIHTPGHTPGSYLHSS</sequence>
<evidence type="ECO:0000259" key="5">
    <source>
        <dbReference type="SMART" id="SM00849"/>
    </source>
</evidence>
<dbReference type="AlphaFoldDB" id="A0A075WAQ5"/>
<protein>
    <submittedName>
        <fullName evidence="6">Zn-dependent hydrolase</fullName>
    </submittedName>
</protein>
<dbReference type="InterPro" id="IPR001279">
    <property type="entry name" value="Metallo-B-lactamas"/>
</dbReference>
<dbReference type="GO" id="GO:0046872">
    <property type="term" value="F:metal ion binding"/>
    <property type="evidence" value="ECO:0007669"/>
    <property type="project" value="UniProtKB-KW"/>
</dbReference>
<evidence type="ECO:0000313" key="7">
    <source>
        <dbReference type="Proteomes" id="UP000028501"/>
    </source>
</evidence>
<name>A0A075WAQ5_ARCFL</name>
<dbReference type="HOGENOM" id="CLU_1901802_0_0_2"/>
<organism evidence="6 7">
    <name type="scientific">Archaeoglobus fulgidus DSM 8774</name>
    <dbReference type="NCBI Taxonomy" id="1344584"/>
    <lineage>
        <taxon>Archaea</taxon>
        <taxon>Methanobacteriati</taxon>
        <taxon>Methanobacteriota</taxon>
        <taxon>Archaeoglobi</taxon>
        <taxon>Archaeoglobales</taxon>
        <taxon>Archaeoglobaceae</taxon>
        <taxon>Archaeoglobus</taxon>
    </lineage>
</organism>
<keyword evidence="2" id="KW-0479">Metal-binding</keyword>
<reference evidence="6 7" key="1">
    <citation type="submission" date="2013-07" db="EMBL/GenBank/DDBJ databases">
        <title>Genome of Archaeoglobus fulgidus.</title>
        <authorList>
            <person name="Fiebig A."/>
            <person name="Birkeland N.-K."/>
        </authorList>
    </citation>
    <scope>NUCLEOTIDE SEQUENCE [LARGE SCALE GENOMIC DNA]</scope>
    <source>
        <strain evidence="6 7">DSM 8774</strain>
    </source>
</reference>
<dbReference type="Gene3D" id="3.60.15.10">
    <property type="entry name" value="Ribonuclease Z/Hydroxyacylglutathione hydrolase-like"/>
    <property type="match status" value="1"/>
</dbReference>
<dbReference type="PANTHER" id="PTHR46233:SF3">
    <property type="entry name" value="HYDROXYACYLGLUTATHIONE HYDROLASE GLOC"/>
    <property type="match status" value="1"/>
</dbReference>
<evidence type="ECO:0000256" key="3">
    <source>
        <dbReference type="ARBA" id="ARBA00022801"/>
    </source>
</evidence>
<dbReference type="Pfam" id="PF00753">
    <property type="entry name" value="Lactamase_B"/>
    <property type="match status" value="1"/>
</dbReference>
<evidence type="ECO:0000313" key="6">
    <source>
        <dbReference type="EMBL" id="AIG97051.1"/>
    </source>
</evidence>
<dbReference type="Proteomes" id="UP000028501">
    <property type="component" value="Chromosome"/>
</dbReference>
<keyword evidence="3 6" id="KW-0378">Hydrolase</keyword>
<comment type="cofactor">
    <cofactor evidence="1">
        <name>Zn(2+)</name>
        <dbReference type="ChEBI" id="CHEBI:29105"/>
    </cofactor>
</comment>
<accession>A0A075WAQ5</accession>
<dbReference type="InterPro" id="IPR051453">
    <property type="entry name" value="MBL_Glyoxalase_II"/>
</dbReference>
<dbReference type="SUPFAM" id="SSF56281">
    <property type="entry name" value="Metallo-hydrolase/oxidoreductase"/>
    <property type="match status" value="1"/>
</dbReference>
<dbReference type="InterPro" id="IPR036866">
    <property type="entry name" value="RibonucZ/Hydroxyglut_hydro"/>
</dbReference>
<feature type="domain" description="Metallo-beta-lactamase" evidence="5">
    <location>
        <begin position="7"/>
        <end position="131"/>
    </location>
</feature>
<dbReference type="SMART" id="SM00849">
    <property type="entry name" value="Lactamase_B"/>
    <property type="match status" value="1"/>
</dbReference>
<keyword evidence="4" id="KW-0862">Zinc</keyword>
<gene>
    <name evidence="6" type="ORF">AFULGI_00002190</name>
</gene>
<evidence type="ECO:0000256" key="4">
    <source>
        <dbReference type="ARBA" id="ARBA00022833"/>
    </source>
</evidence>
<dbReference type="GeneID" id="25399213"/>
<evidence type="ECO:0000256" key="2">
    <source>
        <dbReference type="ARBA" id="ARBA00022723"/>
    </source>
</evidence>
<evidence type="ECO:0000256" key="1">
    <source>
        <dbReference type="ARBA" id="ARBA00001947"/>
    </source>
</evidence>